<dbReference type="EMBL" id="CP022521">
    <property type="protein sequence ID" value="ASO18715.1"/>
    <property type="molecule type" value="Genomic_DNA"/>
</dbReference>
<dbReference type="GO" id="GO:0004553">
    <property type="term" value="F:hydrolase activity, hydrolyzing O-glycosyl compounds"/>
    <property type="evidence" value="ECO:0007669"/>
    <property type="project" value="TreeGrafter"/>
</dbReference>
<dbReference type="SUPFAM" id="SSF51445">
    <property type="entry name" value="(Trans)glycosidases"/>
    <property type="match status" value="1"/>
</dbReference>
<dbReference type="InterPro" id="IPR051923">
    <property type="entry name" value="Glycosyl_Hydrolase_39"/>
</dbReference>
<name>A0A221VYT7_9PSEU</name>
<dbReference type="PANTHER" id="PTHR12631">
    <property type="entry name" value="ALPHA-L-IDURONIDASE"/>
    <property type="match status" value="1"/>
</dbReference>
<dbReference type="InterPro" id="IPR017853">
    <property type="entry name" value="GH"/>
</dbReference>
<protein>
    <submittedName>
        <fullName evidence="1">Uncharacterized protein</fullName>
    </submittedName>
</protein>
<dbReference type="Gene3D" id="3.20.20.80">
    <property type="entry name" value="Glycosidases"/>
    <property type="match status" value="1"/>
</dbReference>
<dbReference type="PANTHER" id="PTHR12631:SF10">
    <property type="entry name" value="BETA-XYLOSIDASE-LIKE PROTEIN-RELATED"/>
    <property type="match status" value="1"/>
</dbReference>
<proteinExistence type="predicted"/>
<sequence>MTSPDTSVAPTPLVEADWTNPTSVSKTVLTTHIWSAPTLTRDSKIHDRAFEALRDLGADYVRFLPWFTHPTLSVPALEAPTASGTSWDFSRLDPFVEDVVTASEGRPIVADFATIPGWMLTKPSEHTNDPDVIHWEYENPSGLRDETLAEVADYFFRIASWYIAGGFTDENGVRHESGHSYRFAYWEVLCEPDWNLKLSPETYTRLYDAVVERLRPLDPEMRFVGLSLSHVHHDPEYFWYFLDPANHKPGIPLDAFSYHFYATPEIINPFSPEGNAGEETWTTTFFAQTDAFLDQVRFIDSIRRRLSPNTKTFLNEIGTYLADLMNPNPQIPDWYWALSGSVHAYLWARCVELGVDLVGIAEFMDYPSMIPGVTLVDWDTGEPNARYQVTKLLIDHFGPGDTHVQARAGYPQFIDARVFVQAVITENGERRVLIINKGAHEVSLDLGGATGTLSYVDVNTGANPPVSEAVAGEGIILGPHATAVFTHAS</sequence>
<dbReference type="KEGG" id="ahg:AHOG_05310"/>
<gene>
    <name evidence="1" type="ORF">AHOG_05310</name>
</gene>
<dbReference type="RefSeq" id="WP_093940354.1">
    <property type="nucleotide sequence ID" value="NZ_CP022521.1"/>
</dbReference>
<accession>A0A221VYT7</accession>
<evidence type="ECO:0000313" key="1">
    <source>
        <dbReference type="EMBL" id="ASO18715.1"/>
    </source>
</evidence>
<keyword evidence="2" id="KW-1185">Reference proteome</keyword>
<dbReference type="AlphaFoldDB" id="A0A221VYT7"/>
<organism evidence="1 2">
    <name type="scientific">Actinoalloteichus hoggarensis</name>
    <dbReference type="NCBI Taxonomy" id="1470176"/>
    <lineage>
        <taxon>Bacteria</taxon>
        <taxon>Bacillati</taxon>
        <taxon>Actinomycetota</taxon>
        <taxon>Actinomycetes</taxon>
        <taxon>Pseudonocardiales</taxon>
        <taxon>Pseudonocardiaceae</taxon>
        <taxon>Actinoalloteichus</taxon>
    </lineage>
</organism>
<reference evidence="1 2" key="1">
    <citation type="submission" date="2017-07" db="EMBL/GenBank/DDBJ databases">
        <title>Complete genome sequence of Actinoalloteichus hoggarensis DSM 45943, type strain of Actinoalloteichus hoggarensis.</title>
        <authorList>
            <person name="Ruckert C."/>
            <person name="Nouioui I."/>
            <person name="Willmese J."/>
            <person name="van Wezel G."/>
            <person name="Klenk H.-P."/>
            <person name="Kalinowski J."/>
            <person name="Zotchev S.B."/>
        </authorList>
    </citation>
    <scope>NUCLEOTIDE SEQUENCE [LARGE SCALE GENOMIC DNA]</scope>
    <source>
        <strain evidence="1 2">DSM 45943</strain>
    </source>
</reference>
<evidence type="ECO:0000313" key="2">
    <source>
        <dbReference type="Proteomes" id="UP000204221"/>
    </source>
</evidence>
<dbReference type="OrthoDB" id="9776971at2"/>
<dbReference type="Proteomes" id="UP000204221">
    <property type="component" value="Chromosome"/>
</dbReference>